<dbReference type="Pfam" id="PF24476">
    <property type="entry name" value="DUF7580"/>
    <property type="match status" value="1"/>
</dbReference>
<sequence>MSGLEIGGLVLAVFPIVISVIRGYQVSIEVLHLWETSEYQNEIQSIQLEMEVQETLFRNTYVGILRAFMDQHILIKILMKPDGLQKNQTAITNHLKVYLGSKWPMYSKLMERLHNSLNALQLHLKKTTPLNASDWVSKVHSALRPIRFSFNIRQRQGLLHRIKEDNNSFRMLVEQRHAMKVLQQPLEHHLRVIELRKLREQTCSLSDTLSSNIKTSNSDGHRTLGLFLRCLVSPSSQDGRGILHSTQHQSACHIWIEDPMSNPVQRAEFVEIECRSDECHPDTPWKIWEAGDHFPTRPCCCPPRRESKPPPLYLHRFGKFSTFALPEQQPELKIVRVCLIPPESPRPPLQLTEANRAAVASSPHKSLGLVQAASPCAYMSLHDILSSSQKFTRFPRYFFEMDRAVLAATIAATVLCLHGSPWVEPSLSNRNIFITIVNGDFDNKTLLNPFFKMSLQAADDSLPPVGLADPSSCSQPNFGIRNRHLYNLGIILLELVMNEPLSAFQISKRMR</sequence>
<dbReference type="InterPro" id="IPR056002">
    <property type="entry name" value="DUF7580"/>
</dbReference>
<dbReference type="PANTHER" id="PTHR35186:SF4">
    <property type="entry name" value="PRION-INHIBITION AND PROPAGATION HELO DOMAIN-CONTAINING PROTEIN"/>
    <property type="match status" value="1"/>
</dbReference>
<gene>
    <name evidence="2" type="ORF">BDW42DRAFT_169102</name>
</gene>
<accession>A0A2J5HV57</accession>
<evidence type="ECO:0000259" key="1">
    <source>
        <dbReference type="Pfam" id="PF24476"/>
    </source>
</evidence>
<reference evidence="3" key="1">
    <citation type="submission" date="2017-12" db="EMBL/GenBank/DDBJ databases">
        <authorList>
            <consortium name="DOE Joint Genome Institute"/>
            <person name="Mondo S.J."/>
            <person name="Kjaerbolling I."/>
            <person name="Vesth T.C."/>
            <person name="Frisvad J.C."/>
            <person name="Nybo J.L."/>
            <person name="Theobald S."/>
            <person name="Kuo A."/>
            <person name="Bowyer P."/>
            <person name="Matsuda Y."/>
            <person name="Lyhne E.K."/>
            <person name="Kogle M.E."/>
            <person name="Clum A."/>
            <person name="Lipzen A."/>
            <person name="Salamov A."/>
            <person name="Ngan C.Y."/>
            <person name="Daum C."/>
            <person name="Chiniquy J."/>
            <person name="Barry K."/>
            <person name="LaButti K."/>
            <person name="Haridas S."/>
            <person name="Simmons B.A."/>
            <person name="Magnuson J.K."/>
            <person name="Mortensen U.H."/>
            <person name="Larsen T.O."/>
            <person name="Grigoriev I.V."/>
            <person name="Baker S.E."/>
            <person name="Andersen M.R."/>
            <person name="Nordberg H.P."/>
            <person name="Cantor M.N."/>
            <person name="Hua S.X."/>
        </authorList>
    </citation>
    <scope>NUCLEOTIDE SEQUENCE [LARGE SCALE GENOMIC DNA]</scope>
    <source>
        <strain evidence="3">IBT 19404</strain>
    </source>
</reference>
<protein>
    <recommendedName>
        <fullName evidence="1">DUF7580 domain-containing protein</fullName>
    </recommendedName>
</protein>
<organism evidence="2 3">
    <name type="scientific">Aspergillus taichungensis</name>
    <dbReference type="NCBI Taxonomy" id="482145"/>
    <lineage>
        <taxon>Eukaryota</taxon>
        <taxon>Fungi</taxon>
        <taxon>Dikarya</taxon>
        <taxon>Ascomycota</taxon>
        <taxon>Pezizomycotina</taxon>
        <taxon>Eurotiomycetes</taxon>
        <taxon>Eurotiomycetidae</taxon>
        <taxon>Eurotiales</taxon>
        <taxon>Aspergillaceae</taxon>
        <taxon>Aspergillus</taxon>
        <taxon>Aspergillus subgen. Circumdati</taxon>
    </lineage>
</organism>
<proteinExistence type="predicted"/>
<feature type="domain" description="DUF7580" evidence="1">
    <location>
        <begin position="378"/>
        <end position="508"/>
    </location>
</feature>
<name>A0A2J5HV57_9EURO</name>
<dbReference type="AlphaFoldDB" id="A0A2J5HV57"/>
<evidence type="ECO:0000313" key="2">
    <source>
        <dbReference type="EMBL" id="PLN81275.1"/>
    </source>
</evidence>
<dbReference type="EMBL" id="KZ559538">
    <property type="protein sequence ID" value="PLN81275.1"/>
    <property type="molecule type" value="Genomic_DNA"/>
</dbReference>
<dbReference type="Proteomes" id="UP000235023">
    <property type="component" value="Unassembled WGS sequence"/>
</dbReference>
<keyword evidence="3" id="KW-1185">Reference proteome</keyword>
<evidence type="ECO:0000313" key="3">
    <source>
        <dbReference type="Proteomes" id="UP000235023"/>
    </source>
</evidence>
<dbReference type="OrthoDB" id="3565018at2759"/>
<dbReference type="PANTHER" id="PTHR35186">
    <property type="entry name" value="ANK_REP_REGION DOMAIN-CONTAINING PROTEIN"/>
    <property type="match status" value="1"/>
</dbReference>